<evidence type="ECO:0000256" key="1">
    <source>
        <dbReference type="SAM" id="MobiDB-lite"/>
    </source>
</evidence>
<protein>
    <submittedName>
        <fullName evidence="2">Uncharacterized protein</fullName>
    </submittedName>
</protein>
<evidence type="ECO:0000313" key="2">
    <source>
        <dbReference type="EMBL" id="ALT06100.1"/>
    </source>
</evidence>
<organism evidence="2">
    <name type="scientific">Escherichia coli</name>
    <dbReference type="NCBI Taxonomy" id="562"/>
    <lineage>
        <taxon>Bacteria</taxon>
        <taxon>Pseudomonadati</taxon>
        <taxon>Pseudomonadota</taxon>
        <taxon>Gammaproteobacteria</taxon>
        <taxon>Enterobacterales</taxon>
        <taxon>Enterobacteriaceae</taxon>
        <taxon>Escherichia</taxon>
    </lineage>
</organism>
<geneLocation type="plasmid" evidence="2">
    <name>pS68</name>
</geneLocation>
<keyword evidence="2" id="KW-0614">Plasmid</keyword>
<accession>A0A0U3A1E6</accession>
<dbReference type="RefSeq" id="WP_001323923.1">
    <property type="nucleotide sequence ID" value="NC_019044.1"/>
</dbReference>
<feature type="region of interest" description="Disordered" evidence="1">
    <location>
        <begin position="1"/>
        <end position="45"/>
    </location>
</feature>
<feature type="compositionally biased region" description="Basic and acidic residues" evidence="1">
    <location>
        <begin position="17"/>
        <end position="42"/>
    </location>
</feature>
<reference evidence="2" key="1">
    <citation type="submission" date="2015-11" db="EMBL/GenBank/DDBJ databases">
        <authorList>
            <person name="Xia J."/>
            <person name="Sun J."/>
            <person name="Liu Y."/>
        </authorList>
    </citation>
    <scope>NUCLEOTIDE SEQUENCE</scope>
    <source>
        <strain evidence="2">S68</strain>
        <plasmid evidence="2">pS68</plasmid>
    </source>
</reference>
<dbReference type="AlphaFoldDB" id="A0A0U3A1E6"/>
<sequence length="54" mass="5706">MPVFSEDGKVEMAGSGSEHEFPRCDGHGGADFADTKDVKKPTGEAGFFTVTLQS</sequence>
<feature type="compositionally biased region" description="Basic and acidic residues" evidence="1">
    <location>
        <begin position="1"/>
        <end position="10"/>
    </location>
</feature>
<dbReference type="EMBL" id="KU130396">
    <property type="protein sequence ID" value="ALT06100.1"/>
    <property type="molecule type" value="Genomic_DNA"/>
</dbReference>
<name>A0A0U3A1E6_ECOLX</name>
<proteinExistence type="predicted"/>